<reference evidence="1 2" key="1">
    <citation type="submission" date="2023-11" db="EMBL/GenBank/DDBJ databases">
        <title>Halocaridina rubra genome assembly.</title>
        <authorList>
            <person name="Smith C."/>
        </authorList>
    </citation>
    <scope>NUCLEOTIDE SEQUENCE [LARGE SCALE GENOMIC DNA]</scope>
    <source>
        <strain evidence="1">EP-1</strain>
        <tissue evidence="1">Whole</tissue>
    </source>
</reference>
<organism evidence="1 2">
    <name type="scientific">Halocaridina rubra</name>
    <name type="common">Hawaiian red shrimp</name>
    <dbReference type="NCBI Taxonomy" id="373956"/>
    <lineage>
        <taxon>Eukaryota</taxon>
        <taxon>Metazoa</taxon>
        <taxon>Ecdysozoa</taxon>
        <taxon>Arthropoda</taxon>
        <taxon>Crustacea</taxon>
        <taxon>Multicrustacea</taxon>
        <taxon>Malacostraca</taxon>
        <taxon>Eumalacostraca</taxon>
        <taxon>Eucarida</taxon>
        <taxon>Decapoda</taxon>
        <taxon>Pleocyemata</taxon>
        <taxon>Caridea</taxon>
        <taxon>Atyoidea</taxon>
        <taxon>Atyidae</taxon>
        <taxon>Halocaridina</taxon>
    </lineage>
</organism>
<dbReference type="AlphaFoldDB" id="A0AAN8XR42"/>
<sequence length="135" mass="15242">MMTCLYSVQIYPSVVDVGIIYYLSCPNLSLYLSSRFPMLCHFCYNEPPPLHTSRDPTPQLLTNSLPHHNHHHTTTSLGLAVEITSLLVTQTNAKCKSLIKYCLGCTLTTRHDHLTWGILTDTTVHIEFIILIDVS</sequence>
<accession>A0AAN8XR42</accession>
<keyword evidence="2" id="KW-1185">Reference proteome</keyword>
<evidence type="ECO:0000313" key="2">
    <source>
        <dbReference type="Proteomes" id="UP001381693"/>
    </source>
</evidence>
<evidence type="ECO:0000313" key="1">
    <source>
        <dbReference type="EMBL" id="KAK7084103.1"/>
    </source>
</evidence>
<dbReference type="Proteomes" id="UP001381693">
    <property type="component" value="Unassembled WGS sequence"/>
</dbReference>
<protein>
    <submittedName>
        <fullName evidence="1">Uncharacterized protein</fullName>
    </submittedName>
</protein>
<comment type="caution">
    <text evidence="1">The sequence shown here is derived from an EMBL/GenBank/DDBJ whole genome shotgun (WGS) entry which is preliminary data.</text>
</comment>
<name>A0AAN8XR42_HALRR</name>
<proteinExistence type="predicted"/>
<gene>
    <name evidence="1" type="ORF">SK128_011903</name>
</gene>
<dbReference type="EMBL" id="JAXCGZ010002274">
    <property type="protein sequence ID" value="KAK7084103.1"/>
    <property type="molecule type" value="Genomic_DNA"/>
</dbReference>